<evidence type="ECO:0000313" key="9">
    <source>
        <dbReference type="EMBL" id="SEN28534.1"/>
    </source>
</evidence>
<gene>
    <name evidence="9" type="ORF">SAMN05216388_1002232</name>
</gene>
<dbReference type="InterPro" id="IPR005467">
    <property type="entry name" value="His_kinase_dom"/>
</dbReference>
<dbReference type="AlphaFoldDB" id="A0A1H8FAP8"/>
<dbReference type="Gene3D" id="3.30.565.10">
    <property type="entry name" value="Histidine kinase-like ATPase, C-terminal domain"/>
    <property type="match status" value="1"/>
</dbReference>
<dbReference type="InterPro" id="IPR031621">
    <property type="entry name" value="HisKA_7TM"/>
</dbReference>
<keyword evidence="5" id="KW-0418">Kinase</keyword>
<dbReference type="SMART" id="SM00387">
    <property type="entry name" value="HATPase_c"/>
    <property type="match status" value="1"/>
</dbReference>
<dbReference type="SUPFAM" id="SSF55785">
    <property type="entry name" value="PYP-like sensor domain (PAS domain)"/>
    <property type="match status" value="1"/>
</dbReference>
<keyword evidence="6" id="KW-0902">Two-component regulatory system</keyword>
<dbReference type="Pfam" id="PF02518">
    <property type="entry name" value="HATPase_c"/>
    <property type="match status" value="1"/>
</dbReference>
<dbReference type="Pfam" id="PF00512">
    <property type="entry name" value="HisKA"/>
    <property type="match status" value="1"/>
</dbReference>
<feature type="transmembrane region" description="Helical" evidence="7">
    <location>
        <begin position="72"/>
        <end position="91"/>
    </location>
</feature>
<dbReference type="RefSeq" id="WP_092657557.1">
    <property type="nucleotide sequence ID" value="NZ_FOCX01000002.1"/>
</dbReference>
<dbReference type="SUPFAM" id="SSF47384">
    <property type="entry name" value="Homodimeric domain of signal transducing histidine kinase"/>
    <property type="match status" value="1"/>
</dbReference>
<comment type="catalytic activity">
    <reaction evidence="1">
        <text>ATP + protein L-histidine = ADP + protein N-phospho-L-histidine.</text>
        <dbReference type="EC" id="2.7.13.3"/>
    </reaction>
</comment>
<feature type="transmembrane region" description="Helical" evidence="7">
    <location>
        <begin position="142"/>
        <end position="163"/>
    </location>
</feature>
<evidence type="ECO:0000256" key="4">
    <source>
        <dbReference type="ARBA" id="ARBA00022679"/>
    </source>
</evidence>
<reference evidence="10" key="1">
    <citation type="submission" date="2016-10" db="EMBL/GenBank/DDBJ databases">
        <authorList>
            <person name="Varghese N."/>
            <person name="Submissions S."/>
        </authorList>
    </citation>
    <scope>NUCLEOTIDE SEQUENCE [LARGE SCALE GENOMIC DNA]</scope>
    <source>
        <strain evidence="10">IBRC-M 10043</strain>
    </source>
</reference>
<dbReference type="PANTHER" id="PTHR43711:SF1">
    <property type="entry name" value="HISTIDINE KINASE 1"/>
    <property type="match status" value="1"/>
</dbReference>
<evidence type="ECO:0000313" key="10">
    <source>
        <dbReference type="Proteomes" id="UP000198775"/>
    </source>
</evidence>
<proteinExistence type="predicted"/>
<feature type="transmembrane region" description="Helical" evidence="7">
    <location>
        <begin position="42"/>
        <end position="60"/>
    </location>
</feature>
<evidence type="ECO:0000256" key="5">
    <source>
        <dbReference type="ARBA" id="ARBA00022777"/>
    </source>
</evidence>
<keyword evidence="4" id="KW-0808">Transferase</keyword>
<dbReference type="InterPro" id="IPR035965">
    <property type="entry name" value="PAS-like_dom_sf"/>
</dbReference>
<keyword evidence="7" id="KW-0472">Membrane</keyword>
<protein>
    <recommendedName>
        <fullName evidence="2">histidine kinase</fullName>
        <ecNumber evidence="2">2.7.13.3</ecNumber>
    </recommendedName>
</protein>
<feature type="transmembrane region" description="Helical" evidence="7">
    <location>
        <begin position="103"/>
        <end position="122"/>
    </location>
</feature>
<keyword evidence="7" id="KW-1133">Transmembrane helix</keyword>
<dbReference type="Gene3D" id="3.30.450.20">
    <property type="entry name" value="PAS domain"/>
    <property type="match status" value="1"/>
</dbReference>
<dbReference type="GO" id="GO:0000155">
    <property type="term" value="F:phosphorelay sensor kinase activity"/>
    <property type="evidence" value="ECO:0007669"/>
    <property type="project" value="InterPro"/>
</dbReference>
<dbReference type="Gene3D" id="1.10.287.130">
    <property type="match status" value="1"/>
</dbReference>
<dbReference type="PRINTS" id="PR00344">
    <property type="entry name" value="BCTRLSENSOR"/>
</dbReference>
<sequence>MASSLSTVALAYYTLPAVATLLHAVLGYWIYRRHWDRAGAKWFVITLGTGGLSAFFFWIYLLAPPVGVKRALFFPIVLFAFCSYISFTVFTGRYTGSNFHRHWLVRAAFAIILGGFVVLSLFRPAGLYTSNVRLIQEPITYYAYEVEAGLGGIYLLIYLLGGYNIYKLFVYTLSTSAQATRQLALLIAAVLSVIGITAASEFGLFPAEHLNHATYATILFNVFATLALFRFDLLNVQPVARNAVVENLRDPVLVLDSERRVVDFNEASTRIWPDLDAHVGEPFEAACPTLAEEVDPAGDDEGARLTMPADGRDRHYSVTVSRVARRDGDDEWLSVLLRDVTALEQSRWQLQKQNERLDQVASTISHDLRNPINVADGYTEILQGMIDEDGLDADEGEQALTHLDQIQTSHDRMEAIIDDILTIAREGKTVDETNPVSLATAAKDAWENVDTSDARLTVDGDCTLQADRSKFLSILENCFRNALDHGPHDVTVEVGATADGFYIEDDGPGIPAEHASNVFEYGYTTTDEGTGLGLSIVKTMAESHGWTVDHDTDYDDGARFVFSEASSEPVTETPPSVVE</sequence>
<dbReference type="InterPro" id="IPR003594">
    <property type="entry name" value="HATPase_dom"/>
</dbReference>
<dbReference type="Proteomes" id="UP000198775">
    <property type="component" value="Unassembled WGS sequence"/>
</dbReference>
<dbReference type="SMART" id="SM00388">
    <property type="entry name" value="HisKA"/>
    <property type="match status" value="1"/>
</dbReference>
<evidence type="ECO:0000256" key="3">
    <source>
        <dbReference type="ARBA" id="ARBA00022553"/>
    </source>
</evidence>
<dbReference type="InterPro" id="IPR013656">
    <property type="entry name" value="PAS_4"/>
</dbReference>
<dbReference type="PANTHER" id="PTHR43711">
    <property type="entry name" value="TWO-COMPONENT HISTIDINE KINASE"/>
    <property type="match status" value="1"/>
</dbReference>
<feature type="domain" description="Histidine kinase" evidence="8">
    <location>
        <begin position="363"/>
        <end position="568"/>
    </location>
</feature>
<dbReference type="EC" id="2.7.13.3" evidence="2"/>
<dbReference type="EMBL" id="FOCX01000002">
    <property type="protein sequence ID" value="SEN28534.1"/>
    <property type="molecule type" value="Genomic_DNA"/>
</dbReference>
<dbReference type="InterPro" id="IPR003661">
    <property type="entry name" value="HisK_dim/P_dom"/>
</dbReference>
<dbReference type="InterPro" id="IPR036097">
    <property type="entry name" value="HisK_dim/P_sf"/>
</dbReference>
<evidence type="ECO:0000256" key="7">
    <source>
        <dbReference type="SAM" id="Phobius"/>
    </source>
</evidence>
<feature type="transmembrane region" description="Helical" evidence="7">
    <location>
        <begin position="12"/>
        <end position="30"/>
    </location>
</feature>
<dbReference type="InterPro" id="IPR036890">
    <property type="entry name" value="HATPase_C_sf"/>
</dbReference>
<organism evidence="9 10">
    <name type="scientific">Halorientalis persicus</name>
    <dbReference type="NCBI Taxonomy" id="1367881"/>
    <lineage>
        <taxon>Archaea</taxon>
        <taxon>Methanobacteriati</taxon>
        <taxon>Methanobacteriota</taxon>
        <taxon>Stenosarchaea group</taxon>
        <taxon>Halobacteria</taxon>
        <taxon>Halobacteriales</taxon>
        <taxon>Haloarculaceae</taxon>
        <taxon>Halorientalis</taxon>
    </lineage>
</organism>
<feature type="transmembrane region" description="Helical" evidence="7">
    <location>
        <begin position="183"/>
        <end position="207"/>
    </location>
</feature>
<keyword evidence="7" id="KW-0812">Transmembrane</keyword>
<dbReference type="InterPro" id="IPR050736">
    <property type="entry name" value="Sensor_HK_Regulatory"/>
</dbReference>
<accession>A0A1H8FAP8</accession>
<keyword evidence="10" id="KW-1185">Reference proteome</keyword>
<dbReference type="SUPFAM" id="SSF55874">
    <property type="entry name" value="ATPase domain of HSP90 chaperone/DNA topoisomerase II/histidine kinase"/>
    <property type="match status" value="1"/>
</dbReference>
<dbReference type="Pfam" id="PF08448">
    <property type="entry name" value="PAS_4"/>
    <property type="match status" value="1"/>
</dbReference>
<evidence type="ECO:0000256" key="1">
    <source>
        <dbReference type="ARBA" id="ARBA00000085"/>
    </source>
</evidence>
<feature type="transmembrane region" description="Helical" evidence="7">
    <location>
        <begin position="213"/>
        <end position="231"/>
    </location>
</feature>
<name>A0A1H8FAP8_9EURY</name>
<dbReference type="PROSITE" id="PS50109">
    <property type="entry name" value="HIS_KIN"/>
    <property type="match status" value="1"/>
</dbReference>
<evidence type="ECO:0000256" key="6">
    <source>
        <dbReference type="ARBA" id="ARBA00023012"/>
    </source>
</evidence>
<dbReference type="Pfam" id="PF16927">
    <property type="entry name" value="HisKA_7TM"/>
    <property type="match status" value="1"/>
</dbReference>
<dbReference type="CDD" id="cd00075">
    <property type="entry name" value="HATPase"/>
    <property type="match status" value="1"/>
</dbReference>
<evidence type="ECO:0000259" key="8">
    <source>
        <dbReference type="PROSITE" id="PS50109"/>
    </source>
</evidence>
<dbReference type="OrthoDB" id="8127at2157"/>
<dbReference type="InterPro" id="IPR004358">
    <property type="entry name" value="Sig_transdc_His_kin-like_C"/>
</dbReference>
<keyword evidence="3" id="KW-0597">Phosphoprotein</keyword>
<dbReference type="CDD" id="cd00082">
    <property type="entry name" value="HisKA"/>
    <property type="match status" value="1"/>
</dbReference>
<evidence type="ECO:0000256" key="2">
    <source>
        <dbReference type="ARBA" id="ARBA00012438"/>
    </source>
</evidence>